<evidence type="ECO:0000259" key="18">
    <source>
        <dbReference type="SMART" id="SM00642"/>
    </source>
</evidence>
<dbReference type="STRING" id="1122997.GCA_000425285_02556"/>
<protein>
    <recommendedName>
        <fullName evidence="5 13">Malto-oligosyltrehalose trehalohydrolase</fullName>
        <shortName evidence="14">MTHase</shortName>
        <ecNumber evidence="4 13">3.2.1.141</ecNumber>
    </recommendedName>
    <alternativeName>
        <fullName evidence="11 14">4-alpha-D-((1-&gt;4)-alpha-D-glucano)trehalose trehalohydrolase</fullName>
    </alternativeName>
    <alternativeName>
        <fullName evidence="10 14">Maltooligosyl trehalose trehalohydrolase</fullName>
    </alternativeName>
</protein>
<proteinExistence type="inferred from homology"/>
<feature type="binding site" evidence="16">
    <location>
        <begin position="245"/>
        <end position="250"/>
    </location>
    <ligand>
        <name>substrate</name>
    </ligand>
</feature>
<dbReference type="GO" id="GO:0005992">
    <property type="term" value="P:trehalose biosynthetic process"/>
    <property type="evidence" value="ECO:0007669"/>
    <property type="project" value="UniProtKB-UniRule"/>
</dbReference>
<keyword evidence="8" id="KW-0119">Carbohydrate metabolism</keyword>
<dbReference type="InterPro" id="IPR014756">
    <property type="entry name" value="Ig_E-set"/>
</dbReference>
<feature type="binding site" evidence="16">
    <location>
        <begin position="383"/>
        <end position="388"/>
    </location>
    <ligand>
        <name>substrate</name>
    </ligand>
</feature>
<evidence type="ECO:0000313" key="19">
    <source>
        <dbReference type="EMBL" id="VEI02967.1"/>
    </source>
</evidence>
<dbReference type="PANTHER" id="PTHR43651">
    <property type="entry name" value="1,4-ALPHA-GLUCAN-BRANCHING ENZYME"/>
    <property type="match status" value="1"/>
</dbReference>
<feature type="active site" description="Nucleophile" evidence="15">
    <location>
        <position position="247"/>
    </location>
</feature>
<evidence type="ECO:0000256" key="12">
    <source>
        <dbReference type="ARBA" id="ARBA00034013"/>
    </source>
</evidence>
<accession>A0A448NYF3</accession>
<keyword evidence="7 14" id="KW-0378">Hydrolase</keyword>
<sequence>MPPRDYQQICVWAPDASTVDTLLDGDRLPLTAGDDGWWTLPRRVREGQRYTFSIDGGDPLPDPRSLLQPDGVHGSSEVFDPTTADREPWDGVDLRGKVLYELHVGAFTPEGTFDAAISRLDDLARLGVEAVEVMPVAQTPGHRNWGYDGVDLYATSTDYGGPAGFIRFIDAAHHRGMGVLLDVVYNHLGPEGNYLAQFGPYFNPAHETPWGPAVNLDGEHAGPVRQFLIDNARQWLVDMGLDGLRLDAVHALIDDSDRHFLAELSQATAGWARELGRPLTLVAESDRNQPSTVCPVGSGADAKGMAMQWADDVHHCLHAFLTGEKQGYYVDFGTADTVARALTRVFIHDGGWSTFREQRWGAPVETSGRHYDGHSFVVFLQDHDQVGNRAAGDRIGHGVDDGAQAAGAALYLLSAFTPMIFMGEEWNASAPFPYFCDMGPELAPLVTQGRRDEFARTGWADDVPDPEDPATFESAKLDWDERDERDHARMLDWYATLIGLRHEVPELASGDLSQVDVTVVDEDTVVVHRGRSAVVASRAEGEAQVDLAEILEGGTPEVLAGWSPISVSGSAIRFRGPGAAVVRLSAADDH</sequence>
<evidence type="ECO:0000256" key="14">
    <source>
        <dbReference type="PIRNR" id="PIRNR006337"/>
    </source>
</evidence>
<feature type="active site" description="Proton donor" evidence="15">
    <location>
        <position position="284"/>
    </location>
</feature>
<evidence type="ECO:0000256" key="9">
    <source>
        <dbReference type="ARBA" id="ARBA00023295"/>
    </source>
</evidence>
<keyword evidence="9 14" id="KW-0326">Glycosidase</keyword>
<dbReference type="EMBL" id="LR134473">
    <property type="protein sequence ID" value="VEI02967.1"/>
    <property type="molecule type" value="Genomic_DNA"/>
</dbReference>
<evidence type="ECO:0000256" key="6">
    <source>
        <dbReference type="ARBA" id="ARBA00022490"/>
    </source>
</evidence>
<evidence type="ECO:0000256" key="8">
    <source>
        <dbReference type="ARBA" id="ARBA00023277"/>
    </source>
</evidence>
<reference evidence="19 20" key="1">
    <citation type="submission" date="2018-12" db="EMBL/GenBank/DDBJ databases">
        <authorList>
            <consortium name="Pathogen Informatics"/>
        </authorList>
    </citation>
    <scope>NUCLEOTIDE SEQUENCE [LARGE SCALE GENOMIC DNA]</scope>
    <source>
        <strain evidence="19 20">NCTC13652</strain>
    </source>
</reference>
<dbReference type="OrthoDB" id="9800174at2"/>
<dbReference type="SUPFAM" id="SSF51445">
    <property type="entry name" value="(Trans)glycosidases"/>
    <property type="match status" value="1"/>
</dbReference>
<dbReference type="CDD" id="cd11325">
    <property type="entry name" value="AmyAc_GTHase"/>
    <property type="match status" value="1"/>
</dbReference>
<comment type="pathway">
    <text evidence="2 14">Glycan biosynthesis; trehalose biosynthesis.</text>
</comment>
<dbReference type="InterPro" id="IPR013783">
    <property type="entry name" value="Ig-like_fold"/>
</dbReference>
<dbReference type="GO" id="GO:0005737">
    <property type="term" value="C:cytoplasm"/>
    <property type="evidence" value="ECO:0007669"/>
    <property type="project" value="UniProtKB-SubCell"/>
</dbReference>
<feature type="domain" description="Glycosyl hydrolase family 13 catalytic" evidence="18">
    <location>
        <begin position="101"/>
        <end position="501"/>
    </location>
</feature>
<dbReference type="Gene3D" id="2.60.40.10">
    <property type="entry name" value="Immunoglobulins"/>
    <property type="match status" value="1"/>
</dbReference>
<evidence type="ECO:0000256" key="3">
    <source>
        <dbReference type="ARBA" id="ARBA00008061"/>
    </source>
</evidence>
<dbReference type="PANTHER" id="PTHR43651:SF11">
    <property type="entry name" value="MALTO-OLIGOSYLTREHALOSE TREHALOHYDROLASE"/>
    <property type="match status" value="1"/>
</dbReference>
<evidence type="ECO:0000256" key="16">
    <source>
        <dbReference type="PIRSR" id="PIRSR006337-2"/>
    </source>
</evidence>
<dbReference type="Pfam" id="PF00128">
    <property type="entry name" value="Alpha-amylase"/>
    <property type="match status" value="1"/>
</dbReference>
<keyword evidence="20" id="KW-1185">Reference proteome</keyword>
<feature type="binding site" evidence="16">
    <location>
        <begin position="311"/>
        <end position="315"/>
    </location>
    <ligand>
        <name>substrate</name>
    </ligand>
</feature>
<name>A0A448NYF3_9ACTN</name>
<evidence type="ECO:0000256" key="4">
    <source>
        <dbReference type="ARBA" id="ARBA00012268"/>
    </source>
</evidence>
<dbReference type="PIRSF" id="PIRSF006337">
    <property type="entry name" value="Trehalose_TreZ"/>
    <property type="match status" value="1"/>
</dbReference>
<dbReference type="CDD" id="cd02853">
    <property type="entry name" value="E_set_MTHase_like_N"/>
    <property type="match status" value="1"/>
</dbReference>
<keyword evidence="6" id="KW-0963">Cytoplasm</keyword>
<dbReference type="SMART" id="SM00642">
    <property type="entry name" value="Aamy"/>
    <property type="match status" value="1"/>
</dbReference>
<dbReference type="InterPro" id="IPR017853">
    <property type="entry name" value="GH"/>
</dbReference>
<dbReference type="RefSeq" id="WP_028703817.1">
    <property type="nucleotide sequence ID" value="NZ_LR134473.1"/>
</dbReference>
<dbReference type="InterPro" id="IPR006047">
    <property type="entry name" value="GH13_cat_dom"/>
</dbReference>
<dbReference type="SUPFAM" id="SSF81296">
    <property type="entry name" value="E set domains"/>
    <property type="match status" value="1"/>
</dbReference>
<comment type="subcellular location">
    <subcellularLocation>
        <location evidence="1 15">Cytoplasm</location>
    </subcellularLocation>
</comment>
<evidence type="ECO:0000256" key="10">
    <source>
        <dbReference type="ARBA" id="ARBA00032057"/>
    </source>
</evidence>
<organism evidence="19 20">
    <name type="scientific">Acidipropionibacterium jensenii</name>
    <dbReference type="NCBI Taxonomy" id="1749"/>
    <lineage>
        <taxon>Bacteria</taxon>
        <taxon>Bacillati</taxon>
        <taxon>Actinomycetota</taxon>
        <taxon>Actinomycetes</taxon>
        <taxon>Propionibacteriales</taxon>
        <taxon>Propionibacteriaceae</taxon>
        <taxon>Acidipropionibacterium</taxon>
    </lineage>
</organism>
<dbReference type="UniPathway" id="UPA00299"/>
<evidence type="ECO:0000256" key="7">
    <source>
        <dbReference type="ARBA" id="ARBA00022801"/>
    </source>
</evidence>
<comment type="similarity">
    <text evidence="3 14">Belongs to the glycosyl hydrolase 13 family.</text>
</comment>
<dbReference type="Proteomes" id="UP000277858">
    <property type="component" value="Chromosome"/>
</dbReference>
<evidence type="ECO:0000256" key="1">
    <source>
        <dbReference type="ARBA" id="ARBA00004496"/>
    </source>
</evidence>
<dbReference type="EC" id="3.2.1.141" evidence="4 13"/>
<dbReference type="GO" id="GO:0033942">
    <property type="term" value="F:4-alpha-D-(1-&gt;4)-alpha-D-glucanotrehalose trehalohydrolase activity"/>
    <property type="evidence" value="ECO:0007669"/>
    <property type="project" value="UniProtKB-EC"/>
</dbReference>
<evidence type="ECO:0000313" key="20">
    <source>
        <dbReference type="Proteomes" id="UP000277858"/>
    </source>
</evidence>
<dbReference type="InterPro" id="IPR044901">
    <property type="entry name" value="Trehalose_TreZ_E-set_sf"/>
</dbReference>
<gene>
    <name evidence="19" type="primary">treZ</name>
    <name evidence="19" type="ORF">NCTC13652_01165</name>
</gene>
<dbReference type="Gene3D" id="1.10.10.760">
    <property type="entry name" value="E-set domains of sugar-utilizing enzymes"/>
    <property type="match status" value="1"/>
</dbReference>
<evidence type="ECO:0000256" key="15">
    <source>
        <dbReference type="PIRSR" id="PIRSR006337-1"/>
    </source>
</evidence>
<evidence type="ECO:0000256" key="17">
    <source>
        <dbReference type="PIRSR" id="PIRSR006337-3"/>
    </source>
</evidence>
<dbReference type="AlphaFoldDB" id="A0A448NYF3"/>
<evidence type="ECO:0000256" key="5">
    <source>
        <dbReference type="ARBA" id="ARBA00015938"/>
    </source>
</evidence>
<comment type="catalytic activity">
    <reaction evidence="12 14">
        <text>hydrolysis of (1-&gt;4)-alpha-D-glucosidic linkage in 4-alpha-D-[(1-&gt;4)-alpha-D-glucanosyl]n trehalose to yield trehalose and (1-&gt;4)-alpha-D-glucan.</text>
        <dbReference type="EC" id="3.2.1.141"/>
    </reaction>
</comment>
<evidence type="ECO:0000256" key="13">
    <source>
        <dbReference type="NCBIfam" id="TIGR02402"/>
    </source>
</evidence>
<evidence type="ECO:0000256" key="11">
    <source>
        <dbReference type="ARBA" id="ARBA00033284"/>
    </source>
</evidence>
<feature type="site" description="Transition state stabilizer" evidence="17">
    <location>
        <position position="384"/>
    </location>
</feature>
<dbReference type="NCBIfam" id="TIGR02402">
    <property type="entry name" value="trehalose_TreZ"/>
    <property type="match status" value="1"/>
</dbReference>
<dbReference type="Gene3D" id="3.20.20.80">
    <property type="entry name" value="Glycosidases"/>
    <property type="match status" value="1"/>
</dbReference>
<dbReference type="InterPro" id="IPR012768">
    <property type="entry name" value="Trehalose_TreZ"/>
</dbReference>
<evidence type="ECO:0000256" key="2">
    <source>
        <dbReference type="ARBA" id="ARBA00005199"/>
    </source>
</evidence>